<dbReference type="Gene3D" id="2.130.10.10">
    <property type="entry name" value="YVTN repeat-like/Quinoprotein amine dehydrogenase"/>
    <property type="match status" value="2"/>
</dbReference>
<dbReference type="SUPFAM" id="SSF50978">
    <property type="entry name" value="WD40 repeat-like"/>
    <property type="match status" value="1"/>
</dbReference>
<dbReference type="InterPro" id="IPR036322">
    <property type="entry name" value="WD40_repeat_dom_sf"/>
</dbReference>
<comment type="caution">
    <text evidence="6">The sequence shown here is derived from an EMBL/GenBank/DDBJ whole genome shotgun (WGS) entry which is preliminary data.</text>
</comment>
<comment type="subcellular location">
    <subcellularLocation>
        <location evidence="1">Nucleus</location>
    </subcellularLocation>
</comment>
<organism evidence="6 7">
    <name type="scientific">Apolygus lucorum</name>
    <name type="common">Small green plant bug</name>
    <name type="synonym">Lygocoris lucorum</name>
    <dbReference type="NCBI Taxonomy" id="248454"/>
    <lineage>
        <taxon>Eukaryota</taxon>
        <taxon>Metazoa</taxon>
        <taxon>Ecdysozoa</taxon>
        <taxon>Arthropoda</taxon>
        <taxon>Hexapoda</taxon>
        <taxon>Insecta</taxon>
        <taxon>Pterygota</taxon>
        <taxon>Neoptera</taxon>
        <taxon>Paraneoptera</taxon>
        <taxon>Hemiptera</taxon>
        <taxon>Heteroptera</taxon>
        <taxon>Panheteroptera</taxon>
        <taxon>Cimicomorpha</taxon>
        <taxon>Miridae</taxon>
        <taxon>Mirini</taxon>
        <taxon>Apolygus</taxon>
    </lineage>
</organism>
<evidence type="ECO:0000313" key="6">
    <source>
        <dbReference type="EMBL" id="KAF6214158.1"/>
    </source>
</evidence>
<keyword evidence="2" id="KW-0539">Nucleus</keyword>
<feature type="compositionally biased region" description="Acidic residues" evidence="4">
    <location>
        <begin position="560"/>
        <end position="582"/>
    </location>
</feature>
<dbReference type="PROSITE" id="PS50082">
    <property type="entry name" value="WD_REPEATS_2"/>
    <property type="match status" value="1"/>
</dbReference>
<dbReference type="InterPro" id="IPR052414">
    <property type="entry name" value="U3_snoRNA-assoc_WDR"/>
</dbReference>
<evidence type="ECO:0000313" key="7">
    <source>
        <dbReference type="Proteomes" id="UP000466442"/>
    </source>
</evidence>
<protein>
    <recommendedName>
        <fullName evidence="5">Small-subunit processome Utp12 domain-containing protein</fullName>
    </recommendedName>
</protein>
<dbReference type="OrthoDB" id="30195at2759"/>
<dbReference type="PANTHER" id="PTHR44267">
    <property type="entry name" value="WD REPEAT-CONTAINING PROTEIN 43"/>
    <property type="match status" value="1"/>
</dbReference>
<dbReference type="Proteomes" id="UP000466442">
    <property type="component" value="Unassembled WGS sequence"/>
</dbReference>
<name>A0A6A4K508_APOLU</name>
<dbReference type="AlphaFoldDB" id="A0A6A4K508"/>
<evidence type="ECO:0000256" key="3">
    <source>
        <dbReference type="ARBA" id="ARBA00038335"/>
    </source>
</evidence>
<dbReference type="GO" id="GO:0005730">
    <property type="term" value="C:nucleolus"/>
    <property type="evidence" value="ECO:0007669"/>
    <property type="project" value="TreeGrafter"/>
</dbReference>
<evidence type="ECO:0000256" key="4">
    <source>
        <dbReference type="SAM" id="MobiDB-lite"/>
    </source>
</evidence>
<dbReference type="GO" id="GO:0000462">
    <property type="term" value="P:maturation of SSU-rRNA from tricistronic rRNA transcript (SSU-rRNA, 5.8S rRNA, LSU-rRNA)"/>
    <property type="evidence" value="ECO:0007669"/>
    <property type="project" value="TreeGrafter"/>
</dbReference>
<dbReference type="InterPro" id="IPR001680">
    <property type="entry name" value="WD40_rpt"/>
</dbReference>
<comment type="similarity">
    <text evidence="3">Belongs to the UTP5 family.</text>
</comment>
<reference evidence="6" key="1">
    <citation type="journal article" date="2021" name="Mol. Ecol. Resour.">
        <title>Apolygus lucorum genome provides insights into omnivorousness and mesophyll feeding.</title>
        <authorList>
            <person name="Liu Y."/>
            <person name="Liu H."/>
            <person name="Wang H."/>
            <person name="Huang T."/>
            <person name="Liu B."/>
            <person name="Yang B."/>
            <person name="Yin L."/>
            <person name="Li B."/>
            <person name="Zhang Y."/>
            <person name="Zhang S."/>
            <person name="Jiang F."/>
            <person name="Zhang X."/>
            <person name="Ren Y."/>
            <person name="Wang B."/>
            <person name="Wang S."/>
            <person name="Lu Y."/>
            <person name="Wu K."/>
            <person name="Fan W."/>
            <person name="Wang G."/>
        </authorList>
    </citation>
    <scope>NUCLEOTIDE SEQUENCE</scope>
    <source>
        <strain evidence="6">12Hb</strain>
    </source>
</reference>
<feature type="domain" description="Small-subunit processome Utp12" evidence="5">
    <location>
        <begin position="421"/>
        <end position="523"/>
    </location>
</feature>
<evidence type="ECO:0000256" key="2">
    <source>
        <dbReference type="ARBA" id="ARBA00023242"/>
    </source>
</evidence>
<dbReference type="InterPro" id="IPR007148">
    <property type="entry name" value="SSU_processome_Utp12"/>
</dbReference>
<keyword evidence="7" id="KW-1185">Reference proteome</keyword>
<dbReference type="Pfam" id="PF04003">
    <property type="entry name" value="Utp12"/>
    <property type="match status" value="1"/>
</dbReference>
<dbReference type="InterPro" id="IPR015943">
    <property type="entry name" value="WD40/YVTN_repeat-like_dom_sf"/>
</dbReference>
<dbReference type="Pfam" id="PF00400">
    <property type="entry name" value="WD40"/>
    <property type="match status" value="1"/>
</dbReference>
<gene>
    <name evidence="6" type="ORF">GE061_008897</name>
</gene>
<proteinExistence type="inferred from homology"/>
<dbReference type="SMART" id="SM00320">
    <property type="entry name" value="WD40"/>
    <property type="match status" value="4"/>
</dbReference>
<evidence type="ECO:0000256" key="1">
    <source>
        <dbReference type="ARBA" id="ARBA00004123"/>
    </source>
</evidence>
<accession>A0A6A4K508</accession>
<evidence type="ECO:0000259" key="5">
    <source>
        <dbReference type="Pfam" id="PF04003"/>
    </source>
</evidence>
<feature type="region of interest" description="Disordered" evidence="4">
    <location>
        <begin position="543"/>
        <end position="582"/>
    </location>
</feature>
<dbReference type="EMBL" id="WIXP02000002">
    <property type="protein sequence ID" value="KAF6214158.1"/>
    <property type="molecule type" value="Genomic_DNA"/>
</dbReference>
<dbReference type="PANTHER" id="PTHR44267:SF1">
    <property type="entry name" value="WD REPEAT-CONTAINING PROTEIN 43"/>
    <property type="match status" value="1"/>
</dbReference>
<sequence>MERNLAVFSDSGANLAYCGTDGKLSIWEVNTGVLKQEYVPSLHLRSPCTSLSWISLNNNAANSAWKSRKRKLDSGLVNLIVIGTSNGTIALYSIAEGKVVSTLQGGHSSSINSTSFSTEKGLFSASEKHVVQWDTGSKEVKLKWKCGKGRTTCLAVSDKGDLCVTASRELRLWDVETQNLLRKFTGHSSEVVCLRFIRSQYFLSCASSDRHISTWSTNGENEDPVARYGLSDYLTGEISAVESEGSLHLVASSKSGVLHYFQHQLNGHVAKSIKPTRSIEVANDEKVADSNLLPVQCAILTSPSTVQLSYGHAPHFRFDSVDLRKLKDTTIRLVRPAQTEKPLLTIGNKIGSEATEVTEYLDRGTALKRKNAAPGVNDVPMEERLGNLSLAQKDPSGAPIGTKASPFNLSQLLIQGLESKDKTILTSVLSNRDPQTINETVTRLPLQMLGPLLHELISRMRGRKITVVVAASWMKAVLRIHSSQLLSDATAGDMLASVQPVIESRLNLMGPLSSLSGRLDHVLYQMDTTQSASFSNVEPTIIFRDEDSSDEGDSLVIDTDGNESEDKWDELSDLQDSEDPST</sequence>